<organism evidence="2 3">
    <name type="scientific">Inconstantimicrobium porci</name>
    <dbReference type="NCBI Taxonomy" id="2652291"/>
    <lineage>
        <taxon>Bacteria</taxon>
        <taxon>Bacillati</taxon>
        <taxon>Bacillota</taxon>
        <taxon>Clostridia</taxon>
        <taxon>Eubacteriales</taxon>
        <taxon>Clostridiaceae</taxon>
        <taxon>Inconstantimicrobium</taxon>
    </lineage>
</organism>
<sequence length="254" mass="28826">MYPDKKYMEGTDAKDLNFAPLSSEILNQLYNPTKNINFFTPVIMKEPFFSDDNLSRNTSSQSYIRFFHAAHSKNSIDIYINSQLIKKNINYTSMTSYICIPSGTYTIKLYKSGTHQNPILISNTKICNNNHYTFAIIENSSKISILMLKTKNKDTTSYKGIHVRFSNLVPSSPLLNVTIDSEQQLFNEIEYGETTSYVDLSPGIYSFEVFPKDYSLKKLIAPNVSLASGAYHTIFAIGRADLSGSHQLLIFRDI</sequence>
<accession>A0A7X2MX12</accession>
<evidence type="ECO:0000313" key="3">
    <source>
        <dbReference type="Proteomes" id="UP000460287"/>
    </source>
</evidence>
<dbReference type="RefSeq" id="WP_154530533.1">
    <property type="nucleotide sequence ID" value="NZ_JAQXTV010000001.1"/>
</dbReference>
<evidence type="ECO:0000313" key="2">
    <source>
        <dbReference type="EMBL" id="MSR90653.1"/>
    </source>
</evidence>
<reference evidence="2 3" key="1">
    <citation type="submission" date="2019-08" db="EMBL/GenBank/DDBJ databases">
        <title>In-depth cultivation of the pig gut microbiome towards novel bacterial diversity and tailored functional studies.</title>
        <authorList>
            <person name="Wylensek D."/>
            <person name="Hitch T.C.A."/>
            <person name="Clavel T."/>
        </authorList>
    </citation>
    <scope>NUCLEOTIDE SEQUENCE [LARGE SCALE GENOMIC DNA]</scope>
    <source>
        <strain evidence="2 3">WCA-383-APC-5B</strain>
    </source>
</reference>
<feature type="domain" description="DUF4397" evidence="1">
    <location>
        <begin position="162"/>
        <end position="253"/>
    </location>
</feature>
<dbReference type="InterPro" id="IPR025510">
    <property type="entry name" value="DUF4397"/>
</dbReference>
<dbReference type="Proteomes" id="UP000460287">
    <property type="component" value="Unassembled WGS sequence"/>
</dbReference>
<proteinExistence type="predicted"/>
<evidence type="ECO:0000259" key="1">
    <source>
        <dbReference type="Pfam" id="PF14344"/>
    </source>
</evidence>
<feature type="domain" description="DUF4397" evidence="1">
    <location>
        <begin position="62"/>
        <end position="156"/>
    </location>
</feature>
<dbReference type="Pfam" id="PF14344">
    <property type="entry name" value="DUF4397"/>
    <property type="match status" value="2"/>
</dbReference>
<dbReference type="EMBL" id="VULX01000003">
    <property type="protein sequence ID" value="MSR90653.1"/>
    <property type="molecule type" value="Genomic_DNA"/>
</dbReference>
<gene>
    <name evidence="2" type="ORF">FYJ33_04285</name>
</gene>
<comment type="caution">
    <text evidence="2">The sequence shown here is derived from an EMBL/GenBank/DDBJ whole genome shotgun (WGS) entry which is preliminary data.</text>
</comment>
<dbReference type="AlphaFoldDB" id="A0A7X2MX12"/>
<name>A0A7X2MX12_9CLOT</name>
<keyword evidence="3" id="KW-1185">Reference proteome</keyword>
<protein>
    <submittedName>
        <fullName evidence="2">DUF4397 domain-containing protein</fullName>
    </submittedName>
</protein>